<keyword evidence="3 9" id="KW-0808">Transferase</keyword>
<protein>
    <recommendedName>
        <fullName evidence="9">Carbohydrate sulfotransferase</fullName>
        <ecNumber evidence="9">2.8.2.-</ecNumber>
    </recommendedName>
</protein>
<comment type="caution">
    <text evidence="11">The sequence shown here is derived from an EMBL/GenBank/DDBJ whole genome shotgun (WGS) entry which is preliminary data.</text>
</comment>
<organism evidence="11 12">
    <name type="scientific">Clavelina lepadiformis</name>
    <name type="common">Light-bulb sea squirt</name>
    <name type="synonym">Ascidia lepadiformis</name>
    <dbReference type="NCBI Taxonomy" id="159417"/>
    <lineage>
        <taxon>Eukaryota</taxon>
        <taxon>Metazoa</taxon>
        <taxon>Chordata</taxon>
        <taxon>Tunicata</taxon>
        <taxon>Ascidiacea</taxon>
        <taxon>Aplousobranchia</taxon>
        <taxon>Clavelinidae</taxon>
        <taxon>Clavelina</taxon>
    </lineage>
</organism>
<dbReference type="InterPro" id="IPR002048">
    <property type="entry name" value="EF_hand_dom"/>
</dbReference>
<reference evidence="11 12" key="1">
    <citation type="submission" date="2024-02" db="EMBL/GenBank/DDBJ databases">
        <authorList>
            <person name="Daric V."/>
            <person name="Darras S."/>
        </authorList>
    </citation>
    <scope>NUCLEOTIDE SEQUENCE [LARGE SCALE GENOMIC DNA]</scope>
</reference>
<evidence type="ECO:0000256" key="3">
    <source>
        <dbReference type="ARBA" id="ARBA00022679"/>
    </source>
</evidence>
<comment type="subcellular location">
    <subcellularLocation>
        <location evidence="1 9">Golgi apparatus membrane</location>
        <topology evidence="1 9">Single-pass type II membrane protein</topology>
    </subcellularLocation>
</comment>
<feature type="domain" description="EF-hand" evidence="10">
    <location>
        <begin position="216"/>
        <end position="238"/>
    </location>
</feature>
<evidence type="ECO:0000256" key="9">
    <source>
        <dbReference type="RuleBase" id="RU364020"/>
    </source>
</evidence>
<keyword evidence="4 9" id="KW-0812">Transmembrane</keyword>
<feature type="transmembrane region" description="Helical" evidence="9">
    <location>
        <begin position="9"/>
        <end position="27"/>
    </location>
</feature>
<keyword evidence="9" id="KW-0735">Signal-anchor</keyword>
<gene>
    <name evidence="11" type="ORF">CVLEPA_LOCUS30677</name>
</gene>
<evidence type="ECO:0000256" key="1">
    <source>
        <dbReference type="ARBA" id="ARBA00004323"/>
    </source>
</evidence>
<evidence type="ECO:0000313" key="12">
    <source>
        <dbReference type="Proteomes" id="UP001642483"/>
    </source>
</evidence>
<name>A0ABP0H2K6_CLALP</name>
<keyword evidence="9" id="KW-0119">Carbohydrate metabolism</keyword>
<accession>A0ABP0H2K6</accession>
<dbReference type="PROSITE" id="PS50222">
    <property type="entry name" value="EF_HAND_2"/>
    <property type="match status" value="1"/>
</dbReference>
<dbReference type="Proteomes" id="UP001642483">
    <property type="component" value="Unassembled WGS sequence"/>
</dbReference>
<keyword evidence="12" id="KW-1185">Reference proteome</keyword>
<evidence type="ECO:0000256" key="8">
    <source>
        <dbReference type="ARBA" id="ARBA00023180"/>
    </source>
</evidence>
<dbReference type="PROSITE" id="PS00018">
    <property type="entry name" value="EF_HAND_1"/>
    <property type="match status" value="1"/>
</dbReference>
<keyword evidence="6 9" id="KW-0333">Golgi apparatus</keyword>
<evidence type="ECO:0000256" key="2">
    <source>
        <dbReference type="ARBA" id="ARBA00006339"/>
    </source>
</evidence>
<comment type="similarity">
    <text evidence="2 9">Belongs to the sulfotransferase 2 family.</text>
</comment>
<keyword evidence="7 9" id="KW-0472">Membrane</keyword>
<sequence length="347" mass="40337">MSLRLGGRGYLLLALAATFVLMFYFYFDNATGIYGGHDHDFGLVYYTSSREQETNMTALVHPKTTLLRFQHRLQHMHEICENGKELWSRTEAEKYRSSWVRNDNFVIVPGRPFLVCVLPKCGSSSWHWLARDMREPLAAGHEFGWQDRQKNTEISQQLDSKSGLHLLTNKNAFLAIAVRHPFGKLISGWNEKLTRDNTYASFLLEAYPLMKNYVSDKDKDHVISFDDFALYLAYHGKDYKNLDYHFLPMNHLCQPCLYPYNHVVKLESLSLDEGLLKKELNVSNFPWQLKGTGYVTKENRNSIEIIRTYFKSMSKSTILKLIDIYYYDFVLFGYTFDVDSLTAGGFL</sequence>
<dbReference type="InterPro" id="IPR005331">
    <property type="entry name" value="Sulfotransferase"/>
</dbReference>
<dbReference type="EMBL" id="CAWYQH010000163">
    <property type="protein sequence ID" value="CAK8697456.1"/>
    <property type="molecule type" value="Genomic_DNA"/>
</dbReference>
<proteinExistence type="inferred from homology"/>
<evidence type="ECO:0000256" key="4">
    <source>
        <dbReference type="ARBA" id="ARBA00022692"/>
    </source>
</evidence>
<dbReference type="PANTHER" id="PTHR12137">
    <property type="entry name" value="CARBOHYDRATE SULFOTRANSFERASE"/>
    <property type="match status" value="1"/>
</dbReference>
<keyword evidence="5 9" id="KW-1133">Transmembrane helix</keyword>
<evidence type="ECO:0000256" key="6">
    <source>
        <dbReference type="ARBA" id="ARBA00023034"/>
    </source>
</evidence>
<evidence type="ECO:0000313" key="11">
    <source>
        <dbReference type="EMBL" id="CAK8697456.1"/>
    </source>
</evidence>
<keyword evidence="8 9" id="KW-0325">Glycoprotein</keyword>
<evidence type="ECO:0000256" key="5">
    <source>
        <dbReference type="ARBA" id="ARBA00022989"/>
    </source>
</evidence>
<evidence type="ECO:0000259" key="10">
    <source>
        <dbReference type="PROSITE" id="PS50222"/>
    </source>
</evidence>
<evidence type="ECO:0000256" key="7">
    <source>
        <dbReference type="ARBA" id="ARBA00023136"/>
    </source>
</evidence>
<dbReference type="Pfam" id="PF03567">
    <property type="entry name" value="Sulfotransfer_2"/>
    <property type="match status" value="1"/>
</dbReference>
<dbReference type="InterPro" id="IPR018247">
    <property type="entry name" value="EF_Hand_1_Ca_BS"/>
</dbReference>
<dbReference type="PANTHER" id="PTHR12137:SF54">
    <property type="entry name" value="CARBOHYDRATE SULFOTRANSFERASE"/>
    <property type="match status" value="1"/>
</dbReference>
<dbReference type="InterPro" id="IPR018011">
    <property type="entry name" value="Carb_sulfotrans_8-10"/>
</dbReference>
<dbReference type="EC" id="2.8.2.-" evidence="9"/>